<evidence type="ECO:0000313" key="1">
    <source>
        <dbReference type="EMBL" id="KAK3793369.1"/>
    </source>
</evidence>
<organism evidence="1 2">
    <name type="scientific">Elysia crispata</name>
    <name type="common">lettuce slug</name>
    <dbReference type="NCBI Taxonomy" id="231223"/>
    <lineage>
        <taxon>Eukaryota</taxon>
        <taxon>Metazoa</taxon>
        <taxon>Spiralia</taxon>
        <taxon>Lophotrochozoa</taxon>
        <taxon>Mollusca</taxon>
        <taxon>Gastropoda</taxon>
        <taxon>Heterobranchia</taxon>
        <taxon>Euthyneura</taxon>
        <taxon>Panpulmonata</taxon>
        <taxon>Sacoglossa</taxon>
        <taxon>Placobranchoidea</taxon>
        <taxon>Plakobranchidae</taxon>
        <taxon>Elysia</taxon>
    </lineage>
</organism>
<dbReference type="EMBL" id="JAWDGP010001255">
    <property type="protein sequence ID" value="KAK3793369.1"/>
    <property type="molecule type" value="Genomic_DNA"/>
</dbReference>
<keyword evidence="2" id="KW-1185">Reference proteome</keyword>
<dbReference type="AlphaFoldDB" id="A0AAE1ATA6"/>
<accession>A0AAE1ATA6</accession>
<proteinExistence type="predicted"/>
<comment type="caution">
    <text evidence="1">The sequence shown here is derived from an EMBL/GenBank/DDBJ whole genome shotgun (WGS) entry which is preliminary data.</text>
</comment>
<protein>
    <submittedName>
        <fullName evidence="1">Uncharacterized protein</fullName>
    </submittedName>
</protein>
<sequence>MQATWALCCAQERLICNLNCQNAAFTTGAAEKQWSSERGAYSVPWRSVPQRRERHGDPETGALRGERIAYLGGQFHRGERIAYLGVPQRRERHGDPETGALRGERIAYLGGQFHRGERIAYLGGQFHRGERIAYLGGQFHRVPQRGAYSVPWRSVPQRRERHGDPETGALRGERIAYLGGQFHRGGRDMTTPRPEL</sequence>
<dbReference type="Proteomes" id="UP001283361">
    <property type="component" value="Unassembled WGS sequence"/>
</dbReference>
<reference evidence="1" key="1">
    <citation type="journal article" date="2023" name="G3 (Bethesda)">
        <title>A reference genome for the long-term kleptoplast-retaining sea slug Elysia crispata morphotype clarki.</title>
        <authorList>
            <person name="Eastman K.E."/>
            <person name="Pendleton A.L."/>
            <person name="Shaikh M.A."/>
            <person name="Suttiyut T."/>
            <person name="Ogas R."/>
            <person name="Tomko P."/>
            <person name="Gavelis G."/>
            <person name="Widhalm J.R."/>
            <person name="Wisecaver J.H."/>
        </authorList>
    </citation>
    <scope>NUCLEOTIDE SEQUENCE</scope>
    <source>
        <strain evidence="1">ECLA1</strain>
    </source>
</reference>
<gene>
    <name evidence="1" type="ORF">RRG08_020745</name>
</gene>
<name>A0AAE1ATA6_9GAST</name>
<evidence type="ECO:0000313" key="2">
    <source>
        <dbReference type="Proteomes" id="UP001283361"/>
    </source>
</evidence>